<dbReference type="Proteomes" id="UP000805193">
    <property type="component" value="Unassembled WGS sequence"/>
</dbReference>
<evidence type="ECO:0000313" key="2">
    <source>
        <dbReference type="Proteomes" id="UP000805193"/>
    </source>
</evidence>
<comment type="caution">
    <text evidence="1">The sequence shown here is derived from an EMBL/GenBank/DDBJ whole genome shotgun (WGS) entry which is preliminary data.</text>
</comment>
<organism evidence="1 2">
    <name type="scientific">Ixodes persulcatus</name>
    <name type="common">Taiga tick</name>
    <dbReference type="NCBI Taxonomy" id="34615"/>
    <lineage>
        <taxon>Eukaryota</taxon>
        <taxon>Metazoa</taxon>
        <taxon>Ecdysozoa</taxon>
        <taxon>Arthropoda</taxon>
        <taxon>Chelicerata</taxon>
        <taxon>Arachnida</taxon>
        <taxon>Acari</taxon>
        <taxon>Parasitiformes</taxon>
        <taxon>Ixodida</taxon>
        <taxon>Ixodoidea</taxon>
        <taxon>Ixodidae</taxon>
        <taxon>Ixodinae</taxon>
        <taxon>Ixodes</taxon>
    </lineage>
</organism>
<gene>
    <name evidence="1" type="ORF">HPB47_001064</name>
</gene>
<feature type="non-terminal residue" evidence="1">
    <location>
        <position position="183"/>
    </location>
</feature>
<feature type="non-terminal residue" evidence="1">
    <location>
        <position position="1"/>
    </location>
</feature>
<evidence type="ECO:0000313" key="1">
    <source>
        <dbReference type="EMBL" id="KAG0423144.1"/>
    </source>
</evidence>
<dbReference type="EMBL" id="JABSTQ010010141">
    <property type="protein sequence ID" value="KAG0423144.1"/>
    <property type="molecule type" value="Genomic_DNA"/>
</dbReference>
<sequence length="183" mass="21238">TLRDWPTSSVRRVGWIGRAPPRRPNEVLKTLTRMGLLCVVWEVLTWQLSSASADVELRPGMTNVCSFREVDLVRVRRPCRRARLQMTKFRRADCLHGQADCFEVKPRTVYYTAYEDVLERRHRTSYRCCPGWERRTDEAGCWRPAYSEASQCLNGGRSRRHGSHFGETGCICPRGFQGLRCEL</sequence>
<accession>A0AC60PRJ0</accession>
<name>A0AC60PRJ0_IXOPE</name>
<keyword evidence="2" id="KW-1185">Reference proteome</keyword>
<reference evidence="1 2" key="1">
    <citation type="journal article" date="2020" name="Cell">
        <title>Large-Scale Comparative Analyses of Tick Genomes Elucidate Their Genetic Diversity and Vector Capacities.</title>
        <authorList>
            <consortium name="Tick Genome and Microbiome Consortium (TIGMIC)"/>
            <person name="Jia N."/>
            <person name="Wang J."/>
            <person name="Shi W."/>
            <person name="Du L."/>
            <person name="Sun Y."/>
            <person name="Zhan W."/>
            <person name="Jiang J.F."/>
            <person name="Wang Q."/>
            <person name="Zhang B."/>
            <person name="Ji P."/>
            <person name="Bell-Sakyi L."/>
            <person name="Cui X.M."/>
            <person name="Yuan T.T."/>
            <person name="Jiang B.G."/>
            <person name="Yang W.F."/>
            <person name="Lam T.T."/>
            <person name="Chang Q.C."/>
            <person name="Ding S.J."/>
            <person name="Wang X.J."/>
            <person name="Zhu J.G."/>
            <person name="Ruan X.D."/>
            <person name="Zhao L."/>
            <person name="Wei J.T."/>
            <person name="Ye R.Z."/>
            <person name="Que T.C."/>
            <person name="Du C.H."/>
            <person name="Zhou Y.H."/>
            <person name="Cheng J.X."/>
            <person name="Dai P.F."/>
            <person name="Guo W.B."/>
            <person name="Han X.H."/>
            <person name="Huang E.J."/>
            <person name="Li L.F."/>
            <person name="Wei W."/>
            <person name="Gao Y.C."/>
            <person name="Liu J.Z."/>
            <person name="Shao H.Z."/>
            <person name="Wang X."/>
            <person name="Wang C.C."/>
            <person name="Yang T.C."/>
            <person name="Huo Q.B."/>
            <person name="Li W."/>
            <person name="Chen H.Y."/>
            <person name="Chen S.E."/>
            <person name="Zhou L.G."/>
            <person name="Ni X.B."/>
            <person name="Tian J.H."/>
            <person name="Sheng Y."/>
            <person name="Liu T."/>
            <person name="Pan Y.S."/>
            <person name="Xia L.Y."/>
            <person name="Li J."/>
            <person name="Zhao F."/>
            <person name="Cao W.C."/>
        </authorList>
    </citation>
    <scope>NUCLEOTIDE SEQUENCE [LARGE SCALE GENOMIC DNA]</scope>
    <source>
        <strain evidence="1">Iper-2018</strain>
    </source>
</reference>
<protein>
    <submittedName>
        <fullName evidence="1">Uncharacterized protein</fullName>
    </submittedName>
</protein>
<proteinExistence type="predicted"/>